<dbReference type="GO" id="GO:0009401">
    <property type="term" value="P:phosphoenolpyruvate-dependent sugar phosphotransferase system"/>
    <property type="evidence" value="ECO:0007669"/>
    <property type="project" value="InterPro"/>
</dbReference>
<name>A0AA37XN29_9ENTE</name>
<dbReference type="AlphaFoldDB" id="A0AA37XN29"/>
<dbReference type="GO" id="GO:0005737">
    <property type="term" value="C:cytoplasm"/>
    <property type="evidence" value="ECO:0007669"/>
    <property type="project" value="InterPro"/>
</dbReference>
<dbReference type="Proteomes" id="UP000268310">
    <property type="component" value="Chromosome"/>
</dbReference>
<dbReference type="GO" id="GO:0008982">
    <property type="term" value="F:protein-N(PI)-phosphohistidine-sugar phosphotransferase activity"/>
    <property type="evidence" value="ECO:0007669"/>
    <property type="project" value="InterPro"/>
</dbReference>
<keyword evidence="5" id="KW-1185">Reference proteome</keyword>
<dbReference type="EMBL" id="CP027783">
    <property type="protein sequence ID" value="AYW47194.1"/>
    <property type="molecule type" value="Genomic_DNA"/>
</dbReference>
<reference evidence="3 6" key="2">
    <citation type="journal article" date="2014" name="Int. J. Syst. Evol. Microbiol.">
        <title>Complete genome sequence of Corynebacterium casei LMG S-19264T (=DSM 44701T), isolated from a smear-ripened cheese.</title>
        <authorList>
            <consortium name="US DOE Joint Genome Institute (JGI-PGF)"/>
            <person name="Walter F."/>
            <person name="Albersmeier A."/>
            <person name="Kalinowski J."/>
            <person name="Ruckert C."/>
        </authorList>
    </citation>
    <scope>NUCLEOTIDE SEQUENCE [LARGE SCALE GENOMIC DNA]</scope>
    <source>
        <strain evidence="3 6">NBRC 114545</strain>
    </source>
</reference>
<evidence type="ECO:0000313" key="6">
    <source>
        <dbReference type="Proteomes" id="UP001157039"/>
    </source>
</evidence>
<dbReference type="PANTHER" id="PTHR40398">
    <property type="entry name" value="PTS SYSTEM GLUCITOL/SORBITOL-SPECIFIC EIIA COMPONENT"/>
    <property type="match status" value="1"/>
</dbReference>
<organism evidence="3 6">
    <name type="scientific">Tetragenococcus osmophilus</name>
    <dbReference type="NCBI Taxonomy" id="526944"/>
    <lineage>
        <taxon>Bacteria</taxon>
        <taxon>Bacillati</taxon>
        <taxon>Bacillota</taxon>
        <taxon>Bacilli</taxon>
        <taxon>Lactobacillales</taxon>
        <taxon>Enterococcaceae</taxon>
        <taxon>Tetragenococcus</taxon>
    </lineage>
</organism>
<dbReference type="EMBL" id="BSUW01000001">
    <property type="protein sequence ID" value="GMA73289.1"/>
    <property type="molecule type" value="Genomic_DNA"/>
</dbReference>
<proteinExistence type="predicted"/>
<sequence>MITSKVKEIGESVPEFKEEMLVILFGTSATPELKPISVIHEFNDTPDNILQVGTKIQLGDQTYTINQVGKSANQNFEELGHVSIYFRSAQEEVLPGAVIASPKIFPTVNVGDEIKIWNE</sequence>
<dbReference type="GO" id="GO:0016301">
    <property type="term" value="F:kinase activity"/>
    <property type="evidence" value="ECO:0007669"/>
    <property type="project" value="TreeGrafter"/>
</dbReference>
<dbReference type="InterPro" id="IPR004716">
    <property type="entry name" value="PTS_IIA_glucitol/sorbitol-sp"/>
</dbReference>
<dbReference type="InterPro" id="IPR036665">
    <property type="entry name" value="PTS_IIA_glucitol/sorbitol_sf"/>
</dbReference>
<dbReference type="PANTHER" id="PTHR40398:SF1">
    <property type="entry name" value="PTS SYSTEM GLUCITOL_SORBITOL-SPECIFIC EIIA COMPONENT"/>
    <property type="match status" value="1"/>
</dbReference>
<dbReference type="PROSITE" id="PS51097">
    <property type="entry name" value="PTS_EIIA_TYPE_5"/>
    <property type="match status" value="1"/>
</dbReference>
<evidence type="ECO:0000313" key="4">
    <source>
        <dbReference type="EMBL" id="GMA73350.1"/>
    </source>
</evidence>
<evidence type="ECO:0000313" key="2">
    <source>
        <dbReference type="EMBL" id="AYW47194.1"/>
    </source>
</evidence>
<dbReference type="Proteomes" id="UP001157039">
    <property type="component" value="Unassembled WGS sequence"/>
</dbReference>
<dbReference type="EMBL" id="BSUW01000002">
    <property type="protein sequence ID" value="GMA73350.1"/>
    <property type="molecule type" value="Genomic_DNA"/>
</dbReference>
<dbReference type="Gene3D" id="2.40.33.40">
    <property type="entry name" value="Phosphotransferase system, glucitol/sorbitol-specific IIA component"/>
    <property type="match status" value="1"/>
</dbReference>
<dbReference type="Pfam" id="PF03829">
    <property type="entry name" value="PTSIIA_gutA"/>
    <property type="match status" value="1"/>
</dbReference>
<accession>A0AA37XN29</accession>
<dbReference type="RefSeq" id="WP_123934203.1">
    <property type="nucleotide sequence ID" value="NZ_BSUW01000001.1"/>
</dbReference>
<evidence type="ECO:0000256" key="1">
    <source>
        <dbReference type="PROSITE-ProRule" id="PRU00420"/>
    </source>
</evidence>
<gene>
    <name evidence="2" type="ORF">C7K38_01685</name>
    <name evidence="3" type="ORF">GCM10025885_23380</name>
    <name evidence="4" type="ORF">GCM10025885_23990</name>
</gene>
<protein>
    <submittedName>
        <fullName evidence="3">PTS sorbitol transporter subunit IIA</fullName>
    </submittedName>
</protein>
<dbReference type="KEGG" id="too:C7K38_01685"/>
<evidence type="ECO:0000313" key="5">
    <source>
        <dbReference type="Proteomes" id="UP000268310"/>
    </source>
</evidence>
<reference evidence="3" key="4">
    <citation type="submission" date="2023-02" db="EMBL/GenBank/DDBJ databases">
        <authorList>
            <person name="Sun Q."/>
            <person name="Mori K."/>
        </authorList>
    </citation>
    <scope>NUCLEOTIDE SEQUENCE</scope>
    <source>
        <strain evidence="3">NBRC 114545</strain>
    </source>
</reference>
<reference evidence="2 5" key="1">
    <citation type="journal article" date="2012" name="Int. J. Syst. Evol. Microbiol.">
        <title>Characterization of Tetragenococcus strains from sugar thick juice reveals a novel species, Tetragenococcus osmophilus sp. nov., and divides Tetragenococcus halophilus into two subspecies, T. halophilus subsp. halophilus subsp. nov. and T. halophilus subsp. flandriensis subsp. nov.</title>
        <authorList>
            <person name="Juste A."/>
            <person name="Van Trappen S."/>
            <person name="Verreth C."/>
            <person name="Cleenwerck I."/>
            <person name="De Vos P."/>
            <person name="Lievens B."/>
            <person name="Willems K.A."/>
        </authorList>
    </citation>
    <scope>NUCLEOTIDE SEQUENCE [LARGE SCALE GENOMIC DNA]</scope>
    <source>
        <strain evidence="2 5">JCM 31126</strain>
    </source>
</reference>
<dbReference type="SUPFAM" id="SSF141530">
    <property type="entry name" value="PTSIIA/GutA-like"/>
    <property type="match status" value="1"/>
</dbReference>
<reference evidence="2" key="3">
    <citation type="submission" date="2018-03" db="EMBL/GenBank/DDBJ databases">
        <authorList>
            <person name="Jeon C.O."/>
        </authorList>
    </citation>
    <scope>NUCLEOTIDE SEQUENCE</scope>
    <source>
        <strain evidence="2">JCM 31126</strain>
    </source>
</reference>
<feature type="modified residue" description="Phosphohistidine; by HPr" evidence="1">
    <location>
        <position position="40"/>
    </location>
</feature>
<evidence type="ECO:0000313" key="3">
    <source>
        <dbReference type="EMBL" id="GMA73289.1"/>
    </source>
</evidence>